<evidence type="ECO:0000256" key="9">
    <source>
        <dbReference type="PIRSR" id="PIRSR001100-2"/>
    </source>
</evidence>
<proteinExistence type="inferred from homology"/>
<dbReference type="PIRSF" id="PIRSF001100">
    <property type="entry name" value="Beta_cellobiohydrolase"/>
    <property type="match status" value="1"/>
</dbReference>
<evidence type="ECO:0000256" key="10">
    <source>
        <dbReference type="PROSITE-ProRule" id="PRU10057"/>
    </source>
</evidence>
<feature type="region of interest" description="Disordered" evidence="12">
    <location>
        <begin position="1"/>
        <end position="20"/>
    </location>
</feature>
<dbReference type="PRINTS" id="PR00733">
    <property type="entry name" value="GLHYDRLASE6"/>
</dbReference>
<feature type="binding site" evidence="9">
    <location>
        <position position="377"/>
    </location>
    <ligand>
        <name>substrate</name>
    </ligand>
</feature>
<evidence type="ECO:0000256" key="4">
    <source>
        <dbReference type="ARBA" id="ARBA00023157"/>
    </source>
</evidence>
<comment type="similarity">
    <text evidence="11">Belongs to the glycosyl hydrolase family 6.</text>
</comment>
<feature type="binding site" evidence="9">
    <location>
        <position position="306"/>
    </location>
    <ligand>
        <name>substrate</name>
    </ligand>
</feature>
<feature type="binding site" evidence="9">
    <location>
        <position position="349"/>
    </location>
    <ligand>
        <name>substrate</name>
    </ligand>
</feature>
<dbReference type="PROSITE" id="PS00656">
    <property type="entry name" value="GLYCOSYL_HYDROL_F6_2"/>
    <property type="match status" value="1"/>
</dbReference>
<dbReference type="SUPFAM" id="SSF51989">
    <property type="entry name" value="Glycosyl hydrolases family 6, cellulases"/>
    <property type="match status" value="1"/>
</dbReference>
<dbReference type="PANTHER" id="PTHR34876:SF4">
    <property type="entry name" value="1,4-BETA-D-GLUCAN CELLOBIOHYDROLASE C-RELATED"/>
    <property type="match status" value="1"/>
</dbReference>
<evidence type="ECO:0000256" key="6">
    <source>
        <dbReference type="ARBA" id="ARBA00023295"/>
    </source>
</evidence>
<feature type="compositionally biased region" description="Low complexity" evidence="12">
    <location>
        <begin position="80"/>
        <end position="112"/>
    </location>
</feature>
<keyword evidence="3 11" id="KW-0136">Cellulose degradation</keyword>
<evidence type="ECO:0000256" key="12">
    <source>
        <dbReference type="SAM" id="MobiDB-lite"/>
    </source>
</evidence>
<feature type="binding site" evidence="9">
    <location>
        <position position="278"/>
    </location>
    <ligand>
        <name>substrate</name>
    </ligand>
</feature>
<name>A0AB33KQ03_9ACTN</name>
<keyword evidence="6 11" id="KW-0326">Glycosidase</keyword>
<reference evidence="13" key="1">
    <citation type="submission" date="2024-07" db="EMBL/GenBank/DDBJ databases">
        <title>Complete genome sequences of cellulolytic bacteria, Kitasatospora sp. CMC57 and Streptomyces sp. CMC78, isolated from Japanese agricultural soil.</title>
        <authorList>
            <person name="Hashimoto T."/>
            <person name="Ito M."/>
            <person name="Iwamoto M."/>
            <person name="Fukahori D."/>
            <person name="Shoda T."/>
            <person name="Sakoda M."/>
            <person name="Morohoshi T."/>
            <person name="Mitsuboshi M."/>
            <person name="Nishizawa T."/>
        </authorList>
    </citation>
    <scope>NUCLEOTIDE SEQUENCE</scope>
    <source>
        <strain evidence="13">CMC78</strain>
    </source>
</reference>
<gene>
    <name evidence="13" type="ORF">SCMC78_64490</name>
</gene>
<protein>
    <recommendedName>
        <fullName evidence="11">Glucanase</fullName>
        <ecNumber evidence="11">3.2.1.-</ecNumber>
    </recommendedName>
</protein>
<dbReference type="EMBL" id="AP035884">
    <property type="protein sequence ID" value="BFP56642.1"/>
    <property type="molecule type" value="Genomic_DNA"/>
</dbReference>
<feature type="binding site" evidence="9">
    <location>
        <position position="381"/>
    </location>
    <ligand>
        <name>substrate</name>
    </ligand>
</feature>
<dbReference type="EC" id="3.2.1.-" evidence="11"/>
<feature type="compositionally biased region" description="Basic and acidic residues" evidence="12">
    <location>
        <begin position="43"/>
        <end position="52"/>
    </location>
</feature>
<dbReference type="GO" id="GO:0030245">
    <property type="term" value="P:cellulose catabolic process"/>
    <property type="evidence" value="ECO:0007669"/>
    <property type="project" value="UniProtKB-KW"/>
</dbReference>
<evidence type="ECO:0000256" key="11">
    <source>
        <dbReference type="RuleBase" id="RU361186"/>
    </source>
</evidence>
<evidence type="ECO:0000256" key="8">
    <source>
        <dbReference type="PIRSR" id="PIRSR001100-1"/>
    </source>
</evidence>
<dbReference type="InterPro" id="IPR036434">
    <property type="entry name" value="Beta_cellobiohydrolase_sf"/>
</dbReference>
<dbReference type="GO" id="GO:0004553">
    <property type="term" value="F:hydrolase activity, hydrolyzing O-glycosyl compounds"/>
    <property type="evidence" value="ECO:0007669"/>
    <property type="project" value="InterPro"/>
</dbReference>
<evidence type="ECO:0000256" key="1">
    <source>
        <dbReference type="ARBA" id="ARBA00022729"/>
    </source>
</evidence>
<feature type="binding site" evidence="9">
    <location>
        <position position="157"/>
    </location>
    <ligand>
        <name>substrate</name>
    </ligand>
</feature>
<evidence type="ECO:0000256" key="2">
    <source>
        <dbReference type="ARBA" id="ARBA00022801"/>
    </source>
</evidence>
<feature type="compositionally biased region" description="Pro residues" evidence="12">
    <location>
        <begin position="55"/>
        <end position="79"/>
    </location>
</feature>
<keyword evidence="4" id="KW-1015">Disulfide bond</keyword>
<evidence type="ECO:0000313" key="13">
    <source>
        <dbReference type="EMBL" id="BFP56642.1"/>
    </source>
</evidence>
<organism evidence="13">
    <name type="scientific">Streptomyces sp. CMC78</name>
    <dbReference type="NCBI Taxonomy" id="3231512"/>
    <lineage>
        <taxon>Bacteria</taxon>
        <taxon>Bacillati</taxon>
        <taxon>Actinomycetota</taxon>
        <taxon>Actinomycetes</taxon>
        <taxon>Kitasatosporales</taxon>
        <taxon>Streptomycetaceae</taxon>
        <taxon>Streptomyces</taxon>
    </lineage>
</organism>
<dbReference type="Pfam" id="PF01341">
    <property type="entry name" value="Glyco_hydro_6"/>
    <property type="match status" value="1"/>
</dbReference>
<dbReference type="RefSeq" id="WP_405928198.1">
    <property type="nucleotide sequence ID" value="NZ_AP035884.1"/>
</dbReference>
<keyword evidence="7 11" id="KW-0624">Polysaccharide degradation</keyword>
<keyword evidence="1" id="KW-0732">Signal</keyword>
<evidence type="ECO:0000256" key="7">
    <source>
        <dbReference type="ARBA" id="ARBA00023326"/>
    </source>
</evidence>
<dbReference type="InterPro" id="IPR001524">
    <property type="entry name" value="Glyco_hydro_6_CS"/>
</dbReference>
<dbReference type="Gene3D" id="3.20.20.40">
    <property type="entry name" value="1, 4-beta cellobiohydrolase"/>
    <property type="match status" value="1"/>
</dbReference>
<evidence type="ECO:0000256" key="3">
    <source>
        <dbReference type="ARBA" id="ARBA00023001"/>
    </source>
</evidence>
<dbReference type="PANTHER" id="PTHR34876">
    <property type="match status" value="1"/>
</dbReference>
<keyword evidence="5 11" id="KW-0119">Carbohydrate metabolism</keyword>
<keyword evidence="2 11" id="KW-0378">Hydrolase</keyword>
<feature type="binding site" evidence="9">
    <location>
        <position position="275"/>
    </location>
    <ligand>
        <name>substrate</name>
    </ligand>
</feature>
<feature type="active site" description="Proton acceptor" evidence="8">
    <location>
        <position position="383"/>
    </location>
</feature>
<dbReference type="KEGG" id="stcm:SCMC78_64490"/>
<evidence type="ECO:0000256" key="5">
    <source>
        <dbReference type="ARBA" id="ARBA00023277"/>
    </source>
</evidence>
<sequence>MPGSRAQRRIAHRERRRATRRHAVLAVASAVVAIGATAGLIDAGRDDGRNTARPEPTPPPVLQPLPAVPTPTAPSPTVPPSSATPAPAPSPSRTATRPRTAPVTTAPSRSATPAPPPRTLLFRHPRSQVLDWVRANPDDPRRPVIESRIAAQPAAVWFTAHNPDGIAAQVRAVTRGAAAAGRTPVLVPYAIPDRDCGGASQGGAPDLAAYDAWIREFAAGLGAGPAIVILEPDAIALSDCLAASERAARFASLARAGRTLRTANPQARVYFDGGHSGWHTPAKQAAALRAAGAAASGDGIFTNVSNFHRTADETAYARRVLAALGGPPGLGAVVDTSRNGNGAPAAGQWCDPAGRALGQTPTTRTGEARIDAYLWVKLPGESDGCSGAAGSFTPEYAYALATG</sequence>
<dbReference type="AlphaFoldDB" id="A0AB33KQ03"/>
<dbReference type="InterPro" id="IPR016288">
    <property type="entry name" value="Beta_cellobiohydrolase"/>
</dbReference>
<feature type="active site" description="Proton donor" evidence="8 10">
    <location>
        <position position="233"/>
    </location>
</feature>
<feature type="region of interest" description="Disordered" evidence="12">
    <location>
        <begin position="42"/>
        <end position="121"/>
    </location>
</feature>
<accession>A0AB33KQ03</accession>